<dbReference type="Pfam" id="PF07651">
    <property type="entry name" value="ANTH"/>
    <property type="match status" value="1"/>
</dbReference>
<feature type="coiled-coil region" evidence="1">
    <location>
        <begin position="275"/>
        <end position="302"/>
    </location>
</feature>
<dbReference type="GO" id="GO:0005545">
    <property type="term" value="F:1-phosphatidylinositol binding"/>
    <property type="evidence" value="ECO:0007669"/>
    <property type="project" value="InterPro"/>
</dbReference>
<dbReference type="GO" id="GO:0005546">
    <property type="term" value="F:phosphatidylinositol-4,5-bisphosphate binding"/>
    <property type="evidence" value="ECO:0007669"/>
    <property type="project" value="TreeGrafter"/>
</dbReference>
<feature type="region of interest" description="Disordered" evidence="2">
    <location>
        <begin position="497"/>
        <end position="533"/>
    </location>
</feature>
<evidence type="ECO:0000256" key="1">
    <source>
        <dbReference type="SAM" id="Coils"/>
    </source>
</evidence>
<dbReference type="CDD" id="cd16988">
    <property type="entry name" value="ANTH_N_YAP180"/>
    <property type="match status" value="1"/>
</dbReference>
<dbReference type="GO" id="GO:0032050">
    <property type="term" value="F:clathrin heavy chain binding"/>
    <property type="evidence" value="ECO:0007669"/>
    <property type="project" value="TreeGrafter"/>
</dbReference>
<dbReference type="OrthoDB" id="44015at2759"/>
<dbReference type="GO" id="GO:0048268">
    <property type="term" value="P:clathrin coat assembly"/>
    <property type="evidence" value="ECO:0007669"/>
    <property type="project" value="InterPro"/>
</dbReference>
<organism evidence="4 5">
    <name type="scientific">Lachancea nothofagi CBS 11611</name>
    <dbReference type="NCBI Taxonomy" id="1266666"/>
    <lineage>
        <taxon>Eukaryota</taxon>
        <taxon>Fungi</taxon>
        <taxon>Dikarya</taxon>
        <taxon>Ascomycota</taxon>
        <taxon>Saccharomycotina</taxon>
        <taxon>Saccharomycetes</taxon>
        <taxon>Saccharomycetales</taxon>
        <taxon>Saccharomycetaceae</taxon>
        <taxon>Lachancea</taxon>
    </lineage>
</organism>
<dbReference type="Proteomes" id="UP000189911">
    <property type="component" value="Chromosome E"/>
</dbReference>
<dbReference type="AlphaFoldDB" id="A0A1G4JYR7"/>
<dbReference type="PANTHER" id="PTHR22951">
    <property type="entry name" value="CLATHRIN ASSEMBLY PROTEIN"/>
    <property type="match status" value="1"/>
</dbReference>
<keyword evidence="1" id="KW-0175">Coiled coil</keyword>
<dbReference type="GO" id="GO:0030136">
    <property type="term" value="C:clathrin-coated vesicle"/>
    <property type="evidence" value="ECO:0007669"/>
    <property type="project" value="InterPro"/>
</dbReference>
<feature type="compositionally biased region" description="Low complexity" evidence="2">
    <location>
        <begin position="598"/>
        <end position="613"/>
    </location>
</feature>
<dbReference type="SMART" id="SM00273">
    <property type="entry name" value="ENTH"/>
    <property type="match status" value="1"/>
</dbReference>
<gene>
    <name evidence="4" type="ORF">LANO_0E13278G</name>
</gene>
<keyword evidence="5" id="KW-1185">Reference proteome</keyword>
<name>A0A1G4JYR7_9SACH</name>
<dbReference type="InterPro" id="IPR013809">
    <property type="entry name" value="ENTH"/>
</dbReference>
<dbReference type="EMBL" id="LT598451">
    <property type="protein sequence ID" value="SCU96348.1"/>
    <property type="molecule type" value="Genomic_DNA"/>
</dbReference>
<dbReference type="InterPro" id="IPR014712">
    <property type="entry name" value="ANTH_dom_sf"/>
</dbReference>
<dbReference type="InterPro" id="IPR008942">
    <property type="entry name" value="ENTH_VHS"/>
</dbReference>
<accession>A0A1G4JYR7</accession>
<dbReference type="InterPro" id="IPR045192">
    <property type="entry name" value="AP180-like"/>
</dbReference>
<proteinExistence type="predicted"/>
<evidence type="ECO:0000256" key="2">
    <source>
        <dbReference type="SAM" id="MobiDB-lite"/>
    </source>
</evidence>
<dbReference type="GO" id="GO:0005905">
    <property type="term" value="C:clathrin-coated pit"/>
    <property type="evidence" value="ECO:0007669"/>
    <property type="project" value="TreeGrafter"/>
</dbReference>
<feature type="region of interest" description="Disordered" evidence="2">
    <location>
        <begin position="598"/>
        <end position="629"/>
    </location>
</feature>
<evidence type="ECO:0000313" key="5">
    <source>
        <dbReference type="Proteomes" id="UP000189911"/>
    </source>
</evidence>
<dbReference type="GO" id="GO:0006900">
    <property type="term" value="P:vesicle budding from membrane"/>
    <property type="evidence" value="ECO:0007669"/>
    <property type="project" value="TreeGrafter"/>
</dbReference>
<feature type="region of interest" description="Disordered" evidence="2">
    <location>
        <begin position="547"/>
        <end position="573"/>
    </location>
</feature>
<dbReference type="InterPro" id="IPR011417">
    <property type="entry name" value="ANTH_dom"/>
</dbReference>
<reference evidence="5" key="1">
    <citation type="submission" date="2016-03" db="EMBL/GenBank/DDBJ databases">
        <authorList>
            <person name="Devillers Hugo."/>
        </authorList>
    </citation>
    <scope>NUCLEOTIDE SEQUENCE [LARGE SCALE GENOMIC DNA]</scope>
</reference>
<sequence>MTTYQKLVKGATKIKMAPPKAKYVDPILMGTSEPHDFREIIHALESRVMDTAWTVVYKSLILAHIMIREGEANVTIKYLSNHLEFFQLKDIFQSKLSSGDLQALRRYKDYLKCRCEQYAETGIDYVRDGNSSLKGPVADDPKKSLDRVQSLELQVTALIKNRYSQYDLGNDLLMTAFRLMVQDLLVLYNSLNEGIITLLESFFELTHQNAERTLKLYKRFVELTEIVVKYLKTGKAVGLKIPVIKHITTKLIKSLEEHLRDDANKGQTFSADDSRTPAQRELEQIREQKRLLEQQINSQQQMIISPTIPQQQTGYNPFSEGFSFEQGPVTVQPTSNPFMAQAQQQQSQVAAPQVPQTLQYQNTQPQGLQIQNTQPQGLQIQNTQGLQYQNTQPQGLQAQNTQGLQYQNTQPQGFQTQNTQGLQYQNTQMQQQQQQQQMPAQGMQYQQTQLPQVASPQAPAVQFQHAQANQQSPQLQSAHTGYYSTNTQVTPNFTGAGFGGYSSPPPAGGAAGGAAHPVQISSPTGSNNPFSLDNIAKVNDERERVNPFSQTSQNVGVGVNATGNANPFGAQPQVLNQHTFGGLENLPTVPVFPQAQQYPQQYAQQQQQQQQQQPGRHPYRGEGPNLIDI</sequence>
<evidence type="ECO:0000313" key="4">
    <source>
        <dbReference type="EMBL" id="SCU96348.1"/>
    </source>
</evidence>
<feature type="domain" description="ENTH" evidence="3">
    <location>
        <begin position="1"/>
        <end position="125"/>
    </location>
</feature>
<dbReference type="Gene3D" id="1.20.58.150">
    <property type="entry name" value="ANTH domain"/>
    <property type="match status" value="1"/>
</dbReference>
<feature type="compositionally biased region" description="Polar residues" evidence="2">
    <location>
        <begin position="547"/>
        <end position="565"/>
    </location>
</feature>
<dbReference type="SUPFAM" id="SSF89009">
    <property type="entry name" value="GAT-like domain"/>
    <property type="match status" value="1"/>
</dbReference>
<feature type="compositionally biased region" description="Polar residues" evidence="2">
    <location>
        <begin position="519"/>
        <end position="531"/>
    </location>
</feature>
<dbReference type="GO" id="GO:0072583">
    <property type="term" value="P:clathrin-dependent endocytosis"/>
    <property type="evidence" value="ECO:0007669"/>
    <property type="project" value="InterPro"/>
</dbReference>
<dbReference type="GO" id="GO:0000149">
    <property type="term" value="F:SNARE binding"/>
    <property type="evidence" value="ECO:0007669"/>
    <property type="project" value="TreeGrafter"/>
</dbReference>
<protein>
    <submittedName>
        <fullName evidence="4">LANO_0E13278g1_1</fullName>
    </submittedName>
</protein>
<dbReference type="PANTHER" id="PTHR22951:SF5">
    <property type="entry name" value="PHOSPHATIDYLINOSITOL-BINDING CLATHRIN ASSEMBLY PROTEIN LAP"/>
    <property type="match status" value="1"/>
</dbReference>
<dbReference type="Gene3D" id="1.25.40.90">
    <property type="match status" value="1"/>
</dbReference>
<dbReference type="SUPFAM" id="SSF48464">
    <property type="entry name" value="ENTH/VHS domain"/>
    <property type="match status" value="1"/>
</dbReference>
<evidence type="ECO:0000259" key="3">
    <source>
        <dbReference type="PROSITE" id="PS50942"/>
    </source>
</evidence>
<dbReference type="PROSITE" id="PS50942">
    <property type="entry name" value="ENTH"/>
    <property type="match status" value="1"/>
</dbReference>